<gene>
    <name evidence="1" type="ORF">AWC17_24225</name>
</gene>
<dbReference type="Pfam" id="PF04832">
    <property type="entry name" value="SOUL"/>
    <property type="match status" value="1"/>
</dbReference>
<dbReference type="PANTHER" id="PTHR11220">
    <property type="entry name" value="HEME-BINDING PROTEIN-RELATED"/>
    <property type="match status" value="1"/>
</dbReference>
<evidence type="ECO:0000313" key="1">
    <source>
        <dbReference type="EMBL" id="ORW34418.1"/>
    </source>
</evidence>
<reference evidence="1 2" key="1">
    <citation type="submission" date="2016-01" db="EMBL/GenBank/DDBJ databases">
        <title>The new phylogeny of the genus Mycobacterium.</title>
        <authorList>
            <person name="Tarcisio F."/>
            <person name="Conor M."/>
            <person name="Antonella G."/>
            <person name="Elisabetta G."/>
            <person name="Giulia F.S."/>
            <person name="Sara T."/>
            <person name="Anna F."/>
            <person name="Clotilde B."/>
            <person name="Roberto B."/>
            <person name="Veronica D.S."/>
            <person name="Fabio R."/>
            <person name="Monica P."/>
            <person name="Olivier J."/>
            <person name="Enrico T."/>
            <person name="Nicola S."/>
        </authorList>
    </citation>
    <scope>NUCLEOTIDE SEQUENCE [LARGE SCALE GENOMIC DNA]</scope>
    <source>
        <strain evidence="1 2">DSM 44803</strain>
    </source>
</reference>
<dbReference type="PANTHER" id="PTHR11220:SF58">
    <property type="entry name" value="SOUL HEME-BINDING FAMILY PROTEIN"/>
    <property type="match status" value="1"/>
</dbReference>
<keyword evidence="2" id="KW-1185">Reference proteome</keyword>
<dbReference type="InterPro" id="IPR006917">
    <property type="entry name" value="SOUL_heme-bd"/>
</dbReference>
<accession>A0A0F5NGJ9</accession>
<dbReference type="Proteomes" id="UP000193781">
    <property type="component" value="Unassembled WGS sequence"/>
</dbReference>
<dbReference type="InterPro" id="IPR011256">
    <property type="entry name" value="Reg_factor_effector_dom_sf"/>
</dbReference>
<evidence type="ECO:0000313" key="2">
    <source>
        <dbReference type="Proteomes" id="UP000193781"/>
    </source>
</evidence>
<dbReference type="SUPFAM" id="SSF55136">
    <property type="entry name" value="Probable bacterial effector-binding domain"/>
    <property type="match status" value="1"/>
</dbReference>
<comment type="caution">
    <text evidence="1">The sequence shown here is derived from an EMBL/GenBank/DDBJ whole genome shotgun (WGS) entry which is preliminary data.</text>
</comment>
<dbReference type="EMBL" id="LQPH01000020">
    <property type="protein sequence ID" value="ORW34418.1"/>
    <property type="molecule type" value="Genomic_DNA"/>
</dbReference>
<protein>
    <submittedName>
        <fullName evidence="1">Heme-binding protein</fullName>
    </submittedName>
</protein>
<dbReference type="AlphaFoldDB" id="A0A0F5NGJ9"/>
<dbReference type="STRING" id="244292.ABW17_24205"/>
<dbReference type="Gene3D" id="3.20.80.10">
    <property type="entry name" value="Regulatory factor, effector binding domain"/>
    <property type="match status" value="1"/>
</dbReference>
<organism evidence="1 2">
    <name type="scientific">Mycobacterium nebraskense</name>
    <dbReference type="NCBI Taxonomy" id="244292"/>
    <lineage>
        <taxon>Bacteria</taxon>
        <taxon>Bacillati</taxon>
        <taxon>Actinomycetota</taxon>
        <taxon>Actinomycetes</taxon>
        <taxon>Mycobacteriales</taxon>
        <taxon>Mycobacteriaceae</taxon>
        <taxon>Mycobacterium</taxon>
    </lineage>
</organism>
<proteinExistence type="predicted"/>
<name>A0A0F5NGJ9_9MYCO</name>
<sequence>MVLMINPIKLAEQVAESVLAVGGIRVGAEEPKYTRQPLTDTVEIRRYGPRIAAETTVEADENRARDVGFRRLAGYIFGGNRRGQSISMTAPVSQQSSRGGQQIAMTAPVVQSAGTEGGWAIRFFMPAKWTMETLPAPNDDQVRLVTVPATTVAVLRFSGDRSPKAVASRTRELLKALQASGIQPTGDAEAWFYDPPWTLPMRRRNEIAIPIDPASAPN</sequence>